<evidence type="ECO:0000256" key="2">
    <source>
        <dbReference type="ARBA" id="ARBA00022692"/>
    </source>
</evidence>
<gene>
    <name evidence="7" type="ORF">LPB142_02860</name>
</gene>
<feature type="transmembrane region" description="Helical" evidence="5">
    <location>
        <begin position="42"/>
        <end position="60"/>
    </location>
</feature>
<dbReference type="InterPro" id="IPR026841">
    <property type="entry name" value="Aur1/Ipt1"/>
</dbReference>
<dbReference type="STRING" id="1850250.LPB142_02860"/>
<dbReference type="InterPro" id="IPR052185">
    <property type="entry name" value="IPC_Synthase-Related"/>
</dbReference>
<feature type="transmembrane region" description="Helical" evidence="5">
    <location>
        <begin position="263"/>
        <end position="284"/>
    </location>
</feature>
<keyword evidence="2 5" id="KW-0812">Transmembrane</keyword>
<dbReference type="EMBL" id="CP017781">
    <property type="protein sequence ID" value="AOZ68382.1"/>
    <property type="molecule type" value="Genomic_DNA"/>
</dbReference>
<reference evidence="7 8" key="1">
    <citation type="submission" date="2016-10" db="EMBL/GenBank/DDBJ databases">
        <title>Rhodobacter sp. LPB0142, isolated from sea water.</title>
        <authorList>
            <person name="Kim E."/>
            <person name="Yi H."/>
        </authorList>
    </citation>
    <scope>NUCLEOTIDE SEQUENCE [LARGE SCALE GENOMIC DNA]</scope>
    <source>
        <strain evidence="7 8">LPB0142</strain>
    </source>
</reference>
<evidence type="ECO:0000256" key="3">
    <source>
        <dbReference type="ARBA" id="ARBA00022989"/>
    </source>
</evidence>
<dbReference type="AlphaFoldDB" id="A0A1D9M950"/>
<accession>A0A1D9M950</accession>
<dbReference type="KEGG" id="rhp:LPB142_02860"/>
<feature type="transmembrane region" description="Helical" evidence="5">
    <location>
        <begin position="235"/>
        <end position="256"/>
    </location>
</feature>
<protein>
    <recommendedName>
        <fullName evidence="6">Inositolphosphotransferase Aur1/Ipt1 domain-containing protein</fullName>
    </recommendedName>
</protein>
<evidence type="ECO:0000259" key="6">
    <source>
        <dbReference type="Pfam" id="PF14378"/>
    </source>
</evidence>
<proteinExistence type="predicted"/>
<dbReference type="Proteomes" id="UP000176562">
    <property type="component" value="Chromosome"/>
</dbReference>
<feature type="domain" description="Inositolphosphotransferase Aur1/Ipt1" evidence="6">
    <location>
        <begin position="102"/>
        <end position="300"/>
    </location>
</feature>
<comment type="subcellular location">
    <subcellularLocation>
        <location evidence="1">Membrane</location>
        <topology evidence="1">Multi-pass membrane protein</topology>
    </subcellularLocation>
</comment>
<evidence type="ECO:0000313" key="8">
    <source>
        <dbReference type="Proteomes" id="UP000176562"/>
    </source>
</evidence>
<keyword evidence="8" id="KW-1185">Reference proteome</keyword>
<keyword evidence="3 5" id="KW-1133">Transmembrane helix</keyword>
<dbReference type="Pfam" id="PF14378">
    <property type="entry name" value="PAP2_3"/>
    <property type="match status" value="1"/>
</dbReference>
<evidence type="ECO:0000256" key="4">
    <source>
        <dbReference type="ARBA" id="ARBA00023136"/>
    </source>
</evidence>
<sequence length="329" mass="35652">MAAVLIYAAGAVALTGWLYDDAARLIGESLSWLWNASDRVLGRSLLIAPLMLGVVLALGWRQARARLAGIGALLVAAVVLQLGFSFFKNAIPAMIPYYADPALAAFDRWLHFGHDPWEIAHRLIGPGLTGAMPFVYFKLWGFFATTFPILVYATDPDAGRARRYIWLYFAAWLVVGNLLATLGASVGPVYYDRLLGSERFAGLDAALASSGFAATALGHLQDMLWARWEGGGLDLGLGISAFPSMHVALATLVALYAAERSRWLAPFGAAFLAAIFVISIYSGYHYALDAYAAIGVVWVGNRLAHRLARPKSETKLRGFAASQLLRSVR</sequence>
<evidence type="ECO:0000256" key="1">
    <source>
        <dbReference type="ARBA" id="ARBA00004141"/>
    </source>
</evidence>
<dbReference type="Gene3D" id="1.20.144.10">
    <property type="entry name" value="Phosphatidic acid phosphatase type 2/haloperoxidase"/>
    <property type="match status" value="1"/>
</dbReference>
<feature type="transmembrane region" description="Helical" evidence="5">
    <location>
        <begin position="165"/>
        <end position="191"/>
    </location>
</feature>
<name>A0A1D9M950_9RHOB</name>
<keyword evidence="4 5" id="KW-0472">Membrane</keyword>
<evidence type="ECO:0000256" key="5">
    <source>
        <dbReference type="SAM" id="Phobius"/>
    </source>
</evidence>
<dbReference type="GO" id="GO:0016020">
    <property type="term" value="C:membrane"/>
    <property type="evidence" value="ECO:0007669"/>
    <property type="project" value="UniProtKB-SubCell"/>
</dbReference>
<dbReference type="PANTHER" id="PTHR31310">
    <property type="match status" value="1"/>
</dbReference>
<dbReference type="PANTHER" id="PTHR31310:SF7">
    <property type="entry name" value="PA-PHOSPHATASE RELATED-FAMILY PROTEIN DDB_G0268928"/>
    <property type="match status" value="1"/>
</dbReference>
<feature type="transmembrane region" description="Helical" evidence="5">
    <location>
        <begin position="67"/>
        <end position="87"/>
    </location>
</feature>
<feature type="transmembrane region" description="Helical" evidence="5">
    <location>
        <begin position="135"/>
        <end position="153"/>
    </location>
</feature>
<organism evidence="7 8">
    <name type="scientific">Rhodobacter xanthinilyticus</name>
    <dbReference type="NCBI Taxonomy" id="1850250"/>
    <lineage>
        <taxon>Bacteria</taxon>
        <taxon>Pseudomonadati</taxon>
        <taxon>Pseudomonadota</taxon>
        <taxon>Alphaproteobacteria</taxon>
        <taxon>Rhodobacterales</taxon>
        <taxon>Rhodobacter group</taxon>
        <taxon>Rhodobacter</taxon>
    </lineage>
</organism>
<evidence type="ECO:0000313" key="7">
    <source>
        <dbReference type="EMBL" id="AOZ68382.1"/>
    </source>
</evidence>